<dbReference type="GO" id="GO:0016020">
    <property type="term" value="C:membrane"/>
    <property type="evidence" value="ECO:0007669"/>
    <property type="project" value="InterPro"/>
</dbReference>
<dbReference type="Proteomes" id="UP000585363">
    <property type="component" value="Unassembled WGS sequence"/>
</dbReference>
<sequence>MSRRSSLKTAAISSLLFIFVFIVLKNNTIVVNFIDPQGNLGLLLYMLPGIITCFINRGNNVLALLIGALIGVPLCLLIRHYFMPEVRGYGQELAYLGSAVFWTMLGAMCVLLYRIWIMQFRHRD</sequence>
<proteinExistence type="predicted"/>
<evidence type="ECO:0000256" key="1">
    <source>
        <dbReference type="SAM" id="Phobius"/>
    </source>
</evidence>
<evidence type="ECO:0008006" key="4">
    <source>
        <dbReference type="Google" id="ProtNLM"/>
    </source>
</evidence>
<dbReference type="AlphaFoldDB" id="A0A848MLZ3"/>
<reference evidence="2 3" key="2">
    <citation type="submission" date="2020-06" db="EMBL/GenBank/DDBJ databases">
        <title>Polyphasic characterization of a Rahnella strain isolated from tree sap.</title>
        <authorList>
            <person name="Kim I.S."/>
        </authorList>
    </citation>
    <scope>NUCLEOTIDE SEQUENCE [LARGE SCALE GENOMIC DNA]</scope>
    <source>
        <strain evidence="2 3">SAP-1</strain>
    </source>
</reference>
<evidence type="ECO:0000313" key="2">
    <source>
        <dbReference type="EMBL" id="NMP28070.1"/>
    </source>
</evidence>
<protein>
    <recommendedName>
        <fullName evidence="4">Inner membrane protein</fullName>
    </recommendedName>
</protein>
<gene>
    <name evidence="2" type="ORF">GW590_14505</name>
</gene>
<name>A0A848MLZ3_9GAMM</name>
<dbReference type="Pfam" id="PF11045">
    <property type="entry name" value="YbjM"/>
    <property type="match status" value="1"/>
</dbReference>
<keyword evidence="3" id="KW-1185">Reference proteome</keyword>
<keyword evidence="1" id="KW-0812">Transmembrane</keyword>
<dbReference type="EMBL" id="JAADJU010000007">
    <property type="protein sequence ID" value="NMP28070.1"/>
    <property type="molecule type" value="Genomic_DNA"/>
</dbReference>
<dbReference type="InterPro" id="IPR020368">
    <property type="entry name" value="Uncharacterised_YbjM"/>
</dbReference>
<keyword evidence="1" id="KW-1133">Transmembrane helix</keyword>
<reference evidence="2 3" key="1">
    <citation type="submission" date="2020-01" db="EMBL/GenBank/DDBJ databases">
        <authorList>
            <person name="Lee S.D."/>
        </authorList>
    </citation>
    <scope>NUCLEOTIDE SEQUENCE [LARGE SCALE GENOMIC DNA]</scope>
    <source>
        <strain evidence="2 3">SAP-1</strain>
    </source>
</reference>
<keyword evidence="1" id="KW-0472">Membrane</keyword>
<feature type="transmembrane region" description="Helical" evidence="1">
    <location>
        <begin position="7"/>
        <end position="24"/>
    </location>
</feature>
<organism evidence="2 3">
    <name type="scientific">Rouxiella aceris</name>
    <dbReference type="NCBI Taxonomy" id="2703884"/>
    <lineage>
        <taxon>Bacteria</taxon>
        <taxon>Pseudomonadati</taxon>
        <taxon>Pseudomonadota</taxon>
        <taxon>Gammaproteobacteria</taxon>
        <taxon>Enterobacterales</taxon>
        <taxon>Yersiniaceae</taxon>
        <taxon>Rouxiella</taxon>
    </lineage>
</organism>
<dbReference type="RefSeq" id="WP_169403769.1">
    <property type="nucleotide sequence ID" value="NZ_JAADJU010000007.1"/>
</dbReference>
<comment type="caution">
    <text evidence="2">The sequence shown here is derived from an EMBL/GenBank/DDBJ whole genome shotgun (WGS) entry which is preliminary data.</text>
</comment>
<evidence type="ECO:0000313" key="3">
    <source>
        <dbReference type="Proteomes" id="UP000585363"/>
    </source>
</evidence>
<feature type="transmembrane region" description="Helical" evidence="1">
    <location>
        <begin position="62"/>
        <end position="82"/>
    </location>
</feature>
<accession>A0A848MLZ3</accession>
<feature type="transmembrane region" description="Helical" evidence="1">
    <location>
        <begin position="36"/>
        <end position="55"/>
    </location>
</feature>
<feature type="transmembrane region" description="Helical" evidence="1">
    <location>
        <begin position="94"/>
        <end position="116"/>
    </location>
</feature>